<evidence type="ECO:0000259" key="2">
    <source>
        <dbReference type="PROSITE" id="PS50994"/>
    </source>
</evidence>
<dbReference type="Pfam" id="PF09299">
    <property type="entry name" value="Mu-transpos_C"/>
    <property type="match status" value="1"/>
</dbReference>
<feature type="compositionally biased region" description="Basic residues" evidence="1">
    <location>
        <begin position="581"/>
        <end position="597"/>
    </location>
</feature>
<dbReference type="InterPro" id="IPR036397">
    <property type="entry name" value="RNaseH_sf"/>
</dbReference>
<dbReference type="RefSeq" id="WP_272772321.1">
    <property type="nucleotide sequence ID" value="NZ_JAQQLE010000009.1"/>
</dbReference>
<dbReference type="InterPro" id="IPR015378">
    <property type="entry name" value="Transposase-like_Mu_C"/>
</dbReference>
<sequence length="635" mass="72575">MATLPLLRLLPGAVVYDSERQRYVIVDLLNVSMVLVEDDQGRRRAKAAVMLTPDLTPTQANHSHGDLLTIPRDEWERACRIATALQPLVEKGRHKRTRDEVKALADQLGKHQATVYRWLIDYESTGLVSCLLRKIRKDKGDKHLDPRVEAIIQTCIETLYLTNQCRTAASTAREVQSRCKKENLPPPDPNTVRSRILAIDDSLRMRKREGYKAANERYQPILGNFPGADFPLAVVQIDHTPMDVIVVDEVHRLPIGRPYLTLAIDVYSKMVVGFYISLDPPGALSTGLCISRAILSKETYLQQLGIDDLEWPCWGVMRTIHTDNAKEFRGTMLGRAATEYGIIPQRRPKGRPQYGGHIERAFRTYMSEVHNEIPGTTFSNPKKRRDYDSEGNAVMTLDALEFWFTLFLLGVFHQRPHSGNEGRPPTVQWELGIFGNGSTVLGRGIPARVPDEDKLRLDFLPFVERTVQEYGVAFECVEYWSDALRRFIHAKAPDSQKMKRLFVCRYDPRDLSRLWFFDPESKVYIELPYRNLTRPSISLWELRLAKKQLREESMSSTNEELIFRTVDRMRALVSSESQKTKAARRLQQRQKGWKKQRKETAAAPVTPAPKSASAPTPSTSSDTDDFLPFDDIREV</sequence>
<evidence type="ECO:0000256" key="1">
    <source>
        <dbReference type="SAM" id="MobiDB-lite"/>
    </source>
</evidence>
<accession>A0ABT5IPU8</accession>
<protein>
    <submittedName>
        <fullName evidence="3">Mu transposase C-terminal domain-containing protein</fullName>
    </submittedName>
</protein>
<comment type="caution">
    <text evidence="3">The sequence shown here is derived from an EMBL/GenBank/DDBJ whole genome shotgun (WGS) entry which is preliminary data.</text>
</comment>
<dbReference type="Gene3D" id="3.30.420.10">
    <property type="entry name" value="Ribonuclease H-like superfamily/Ribonuclease H"/>
    <property type="match status" value="1"/>
</dbReference>
<dbReference type="Proteomes" id="UP001222030">
    <property type="component" value="Unassembled WGS sequence"/>
</dbReference>
<dbReference type="InterPro" id="IPR012337">
    <property type="entry name" value="RNaseH-like_sf"/>
</dbReference>
<gene>
    <name evidence="3" type="ORF">PQU96_10745</name>
</gene>
<name>A0ABT5IPU8_9NEIS</name>
<organism evidence="3 4">
    <name type="scientific">Vogesella margarita</name>
    <dbReference type="NCBI Taxonomy" id="2984199"/>
    <lineage>
        <taxon>Bacteria</taxon>
        <taxon>Pseudomonadati</taxon>
        <taxon>Pseudomonadota</taxon>
        <taxon>Betaproteobacteria</taxon>
        <taxon>Neisseriales</taxon>
        <taxon>Chromobacteriaceae</taxon>
        <taxon>Vogesella</taxon>
    </lineage>
</organism>
<dbReference type="SUPFAM" id="SSF53098">
    <property type="entry name" value="Ribonuclease H-like"/>
    <property type="match status" value="1"/>
</dbReference>
<proteinExistence type="predicted"/>
<feature type="compositionally biased region" description="Low complexity" evidence="1">
    <location>
        <begin position="601"/>
        <end position="621"/>
    </location>
</feature>
<feature type="region of interest" description="Disordered" evidence="1">
    <location>
        <begin position="574"/>
        <end position="635"/>
    </location>
</feature>
<dbReference type="EMBL" id="JAQQLE010000009">
    <property type="protein sequence ID" value="MDC7714596.1"/>
    <property type="molecule type" value="Genomic_DNA"/>
</dbReference>
<evidence type="ECO:0000313" key="3">
    <source>
        <dbReference type="EMBL" id="MDC7714596.1"/>
    </source>
</evidence>
<keyword evidence="4" id="KW-1185">Reference proteome</keyword>
<dbReference type="InterPro" id="IPR001584">
    <property type="entry name" value="Integrase_cat-core"/>
</dbReference>
<reference evidence="3 4" key="1">
    <citation type="submission" date="2023-01" db="EMBL/GenBank/DDBJ databases">
        <title>Novel species of the genus Vogesella isolated from rivers.</title>
        <authorList>
            <person name="Lu H."/>
        </authorList>
    </citation>
    <scope>NUCLEOTIDE SEQUENCE [LARGE SCALE GENOMIC DNA]</scope>
    <source>
        <strain evidence="3 4">LYT5W</strain>
    </source>
</reference>
<evidence type="ECO:0000313" key="4">
    <source>
        <dbReference type="Proteomes" id="UP001222030"/>
    </source>
</evidence>
<dbReference type="PROSITE" id="PS50994">
    <property type="entry name" value="INTEGRASE"/>
    <property type="match status" value="1"/>
</dbReference>
<feature type="domain" description="Integrase catalytic" evidence="2">
    <location>
        <begin position="227"/>
        <end position="433"/>
    </location>
</feature>